<accession>A0A0W0XZS1</accession>
<comment type="caution">
    <text evidence="1">The sequence shown here is derived from an EMBL/GenBank/DDBJ whole genome shotgun (WGS) entry which is preliminary data.</text>
</comment>
<name>A0A0W0XZS1_9GAMM</name>
<dbReference type="PATRIC" id="fig|45073.5.peg.1632"/>
<proteinExistence type="predicted"/>
<protein>
    <submittedName>
        <fullName evidence="1">Uncharacterized protein</fullName>
    </submittedName>
</protein>
<dbReference type="Proteomes" id="UP000054618">
    <property type="component" value="Unassembled WGS sequence"/>
</dbReference>
<dbReference type="STRING" id="45073.Lqui_1545"/>
<reference evidence="1 2" key="1">
    <citation type="submission" date="2015-11" db="EMBL/GenBank/DDBJ databases">
        <title>Genomic analysis of 38 Legionella species identifies large and diverse effector repertoires.</title>
        <authorList>
            <person name="Burstein D."/>
            <person name="Amaro F."/>
            <person name="Zusman T."/>
            <person name="Lifshitz Z."/>
            <person name="Cohen O."/>
            <person name="Gilbert J.A."/>
            <person name="Pupko T."/>
            <person name="Shuman H.A."/>
            <person name="Segal G."/>
        </authorList>
    </citation>
    <scope>NUCLEOTIDE SEQUENCE [LARGE SCALE GENOMIC DNA]</scope>
    <source>
        <strain evidence="1 2">CDC#1442-AUS-E</strain>
    </source>
</reference>
<organism evidence="1 2">
    <name type="scientific">Legionella quinlivanii</name>
    <dbReference type="NCBI Taxonomy" id="45073"/>
    <lineage>
        <taxon>Bacteria</taxon>
        <taxon>Pseudomonadati</taxon>
        <taxon>Pseudomonadota</taxon>
        <taxon>Gammaproteobacteria</taxon>
        <taxon>Legionellales</taxon>
        <taxon>Legionellaceae</taxon>
        <taxon>Legionella</taxon>
    </lineage>
</organism>
<gene>
    <name evidence="1" type="ORF">Lqui_1545</name>
</gene>
<dbReference type="EMBL" id="LNYS01000008">
    <property type="protein sequence ID" value="KTD50220.1"/>
    <property type="molecule type" value="Genomic_DNA"/>
</dbReference>
<dbReference type="AlphaFoldDB" id="A0A0W0XZS1"/>
<evidence type="ECO:0000313" key="1">
    <source>
        <dbReference type="EMBL" id="KTD50220.1"/>
    </source>
</evidence>
<keyword evidence="2" id="KW-1185">Reference proteome</keyword>
<sequence length="109" mass="12740">MKKDSLADVRNTQSSRGFFGQADNRQASLEIKISDEYRAVIKQYYQATHYVTKNFILSQLSHLRLQHEQEAQAYLEWFENNLENLTVSDLGKFELFEQAKTMEKNSLSS</sequence>
<evidence type="ECO:0000313" key="2">
    <source>
        <dbReference type="Proteomes" id="UP000054618"/>
    </source>
</evidence>
<dbReference type="RefSeq" id="WP_058507651.1">
    <property type="nucleotide sequence ID" value="NZ_CAAAIK010000001.1"/>
</dbReference>
<dbReference type="OrthoDB" id="5646811at2"/>